<evidence type="ECO:0000313" key="1">
    <source>
        <dbReference type="EMBL" id="CUO50720.1"/>
    </source>
</evidence>
<sequence>MTSQPDPDLSPLTGLEKLEIKGFMAIFSVRGLRGLKELSIHSCNVDGADALSFLTGVERLTFYSVWNSQGNLRNLDFLKGKSQPAGAGTQKYGAS</sequence>
<dbReference type="EMBL" id="CZAB01000007">
    <property type="protein sequence ID" value="CUO50720.1"/>
    <property type="molecule type" value="Genomic_DNA"/>
</dbReference>
<name>A0A174FQE0_9FIRM</name>
<proteinExistence type="predicted"/>
<accession>A0A174FQE0</accession>
<dbReference type="AlphaFoldDB" id="A0A174FQE0"/>
<evidence type="ECO:0000313" key="2">
    <source>
        <dbReference type="Proteomes" id="UP000095512"/>
    </source>
</evidence>
<protein>
    <recommendedName>
        <fullName evidence="3">Leucine Rich repeats (2 copies)</fullName>
    </recommendedName>
</protein>
<gene>
    <name evidence="1" type="ORF">ERS852480_01270</name>
</gene>
<dbReference type="Proteomes" id="UP000095512">
    <property type="component" value="Unassembled WGS sequence"/>
</dbReference>
<evidence type="ECO:0008006" key="3">
    <source>
        <dbReference type="Google" id="ProtNLM"/>
    </source>
</evidence>
<organism evidence="1 2">
    <name type="scientific">Enterocloster clostridioformis</name>
    <dbReference type="NCBI Taxonomy" id="1531"/>
    <lineage>
        <taxon>Bacteria</taxon>
        <taxon>Bacillati</taxon>
        <taxon>Bacillota</taxon>
        <taxon>Clostridia</taxon>
        <taxon>Lachnospirales</taxon>
        <taxon>Lachnospiraceae</taxon>
        <taxon>Enterocloster</taxon>
    </lineage>
</organism>
<reference evidence="1 2" key="1">
    <citation type="submission" date="2015-09" db="EMBL/GenBank/DDBJ databases">
        <authorList>
            <consortium name="Pathogen Informatics"/>
        </authorList>
    </citation>
    <scope>NUCLEOTIDE SEQUENCE [LARGE SCALE GENOMIC DNA]</scope>
    <source>
        <strain evidence="1 2">2789STDY5834865</strain>
    </source>
</reference>
<dbReference type="RefSeq" id="WP_057571510.1">
    <property type="nucleotide sequence ID" value="NZ_CATYWZ010000014.1"/>
</dbReference>